<protein>
    <submittedName>
        <fullName evidence="2">Uncharacterized protein</fullName>
    </submittedName>
</protein>
<comment type="caution">
    <text evidence="2">The sequence shown here is derived from an EMBL/GenBank/DDBJ whole genome shotgun (WGS) entry which is preliminary data.</text>
</comment>
<evidence type="ECO:0000256" key="1">
    <source>
        <dbReference type="SAM" id="MobiDB-lite"/>
    </source>
</evidence>
<organism evidence="2 3">
    <name type="scientific">Lasiosphaeris hirsuta</name>
    <dbReference type="NCBI Taxonomy" id="260670"/>
    <lineage>
        <taxon>Eukaryota</taxon>
        <taxon>Fungi</taxon>
        <taxon>Dikarya</taxon>
        <taxon>Ascomycota</taxon>
        <taxon>Pezizomycotina</taxon>
        <taxon>Sordariomycetes</taxon>
        <taxon>Sordariomycetidae</taxon>
        <taxon>Sordariales</taxon>
        <taxon>Lasiosphaeriaceae</taxon>
        <taxon>Lasiosphaeris</taxon>
    </lineage>
</organism>
<dbReference type="AlphaFoldDB" id="A0AA40A3L5"/>
<evidence type="ECO:0000313" key="3">
    <source>
        <dbReference type="Proteomes" id="UP001172102"/>
    </source>
</evidence>
<proteinExistence type="predicted"/>
<accession>A0AA40A3L5</accession>
<dbReference type="PANTHER" id="PTHR38166:SF1">
    <property type="entry name" value="C2H2-TYPE DOMAIN-CONTAINING PROTEIN"/>
    <property type="match status" value="1"/>
</dbReference>
<dbReference type="PANTHER" id="PTHR38166">
    <property type="entry name" value="C2H2-TYPE DOMAIN-CONTAINING PROTEIN-RELATED"/>
    <property type="match status" value="1"/>
</dbReference>
<feature type="region of interest" description="Disordered" evidence="1">
    <location>
        <begin position="154"/>
        <end position="195"/>
    </location>
</feature>
<keyword evidence="3" id="KW-1185">Reference proteome</keyword>
<sequence>MPLHCTRCRTMMDTAADLGAHMRVSKDDICNLNTETPIEGFTPDQGQAMRSRKSGRGLSEVEKWKGLYLILFPECNPDETPEPYHTDNSSTDDLLQYERYLEQETEQHVRARMKTNPIPCIRNLTESVRHELLQQIPQLVRDIQLDLFRSYKTSHQNNPQELTNHRPPPATETQPHEPTQPPPTQEPQGDLLGDASPSYEPICSAACLEPPHCRYLDAGLGSEWMGDSLLNDFDFAETVAETAFAEAAGFEFLSLLSGHRETGSGVWEEASLNERSCN</sequence>
<evidence type="ECO:0000313" key="2">
    <source>
        <dbReference type="EMBL" id="KAK0708627.1"/>
    </source>
</evidence>
<dbReference type="EMBL" id="JAUKUA010000006">
    <property type="protein sequence ID" value="KAK0708627.1"/>
    <property type="molecule type" value="Genomic_DNA"/>
</dbReference>
<reference evidence="2" key="1">
    <citation type="submission" date="2023-06" db="EMBL/GenBank/DDBJ databases">
        <title>Genome-scale phylogeny and comparative genomics of the fungal order Sordariales.</title>
        <authorList>
            <consortium name="Lawrence Berkeley National Laboratory"/>
            <person name="Hensen N."/>
            <person name="Bonometti L."/>
            <person name="Westerberg I."/>
            <person name="Brannstrom I.O."/>
            <person name="Guillou S."/>
            <person name="Cros-Aarteil S."/>
            <person name="Calhoun S."/>
            <person name="Haridas S."/>
            <person name="Kuo A."/>
            <person name="Mondo S."/>
            <person name="Pangilinan J."/>
            <person name="Riley R."/>
            <person name="Labutti K."/>
            <person name="Andreopoulos B."/>
            <person name="Lipzen A."/>
            <person name="Chen C."/>
            <person name="Yanf M."/>
            <person name="Daum C."/>
            <person name="Ng V."/>
            <person name="Clum A."/>
            <person name="Steindorff A."/>
            <person name="Ohm R."/>
            <person name="Martin F."/>
            <person name="Silar P."/>
            <person name="Natvig D."/>
            <person name="Lalanne C."/>
            <person name="Gautier V."/>
            <person name="Ament-Velasquez S.L."/>
            <person name="Kruys A."/>
            <person name="Hutchinson M.I."/>
            <person name="Powell A.J."/>
            <person name="Barry K."/>
            <person name="Miller A.N."/>
            <person name="Grigoriev I.V."/>
            <person name="Debuchy R."/>
            <person name="Gladieux P."/>
            <person name="Thoren M.H."/>
            <person name="Johannesson H."/>
        </authorList>
    </citation>
    <scope>NUCLEOTIDE SEQUENCE</scope>
    <source>
        <strain evidence="2">SMH4607-1</strain>
    </source>
</reference>
<name>A0AA40A3L5_9PEZI</name>
<gene>
    <name evidence="2" type="ORF">B0H67DRAFT_345421</name>
</gene>
<dbReference type="Proteomes" id="UP001172102">
    <property type="component" value="Unassembled WGS sequence"/>
</dbReference>